<dbReference type="EMBL" id="LK933327">
    <property type="protein sequence ID" value="CDT66946.1"/>
    <property type="molecule type" value="Genomic_DNA"/>
</dbReference>
<accession>A0A069A0D3</accession>
<reference evidence="1" key="1">
    <citation type="submission" date="2014-07" db="EMBL/GenBank/DDBJ databases">
        <authorList>
            <person name="Monot Marc"/>
        </authorList>
    </citation>
    <scope>NUCLEOTIDE SEQUENCE</scope>
    <source>
        <strain evidence="2">7032989</strain>
    </source>
</reference>
<gene>
    <name evidence="2" type="ORF">BN1095_630031</name>
    <name evidence="1" type="ORF">BN1096_340029</name>
</gene>
<evidence type="ECO:0000313" key="1">
    <source>
        <dbReference type="EMBL" id="CDS84429.1"/>
    </source>
</evidence>
<evidence type="ECO:0000313" key="2">
    <source>
        <dbReference type="EMBL" id="CDT66946.1"/>
    </source>
</evidence>
<organism evidence="1">
    <name type="scientific">Clostridioides difficile</name>
    <name type="common">Peptoclostridium difficile</name>
    <dbReference type="NCBI Taxonomy" id="1496"/>
    <lineage>
        <taxon>Bacteria</taxon>
        <taxon>Bacillati</taxon>
        <taxon>Bacillota</taxon>
        <taxon>Clostridia</taxon>
        <taxon>Peptostreptococcales</taxon>
        <taxon>Peptostreptococcaceae</taxon>
        <taxon>Clostridioides</taxon>
    </lineage>
</organism>
<proteinExistence type="predicted"/>
<protein>
    <submittedName>
        <fullName evidence="1">Uncharacterized protein</fullName>
    </submittedName>
</protein>
<sequence>MLILPLATGLLHFLGCFLSLSMSIASFSAYTDDDIRQKHTNAINVFKNKFIFSMLFEKIIAENTKKFFIYCFILINFI</sequence>
<dbReference type="AlphaFoldDB" id="A0A069A0D3"/>
<name>A0A069A0D3_CLODI</name>
<dbReference type="EMBL" id="LK932485">
    <property type="protein sequence ID" value="CDS84429.1"/>
    <property type="molecule type" value="Genomic_DNA"/>
</dbReference>